<organism evidence="1 2">
    <name type="scientific">Pyricularia oryzae</name>
    <name type="common">Rice blast fungus</name>
    <name type="synonym">Magnaporthe oryzae</name>
    <dbReference type="NCBI Taxonomy" id="318829"/>
    <lineage>
        <taxon>Eukaryota</taxon>
        <taxon>Fungi</taxon>
        <taxon>Dikarya</taxon>
        <taxon>Ascomycota</taxon>
        <taxon>Pezizomycotina</taxon>
        <taxon>Sordariomycetes</taxon>
        <taxon>Sordariomycetidae</taxon>
        <taxon>Magnaporthales</taxon>
        <taxon>Pyriculariaceae</taxon>
        <taxon>Pyricularia</taxon>
    </lineage>
</organism>
<dbReference type="EMBL" id="CP034204">
    <property type="protein sequence ID" value="QBZ53287.1"/>
    <property type="molecule type" value="Genomic_DNA"/>
</dbReference>
<accession>A0A4P7MSL4</accession>
<name>A0A4P7MSL4_PYROR</name>
<evidence type="ECO:0000313" key="1">
    <source>
        <dbReference type="EMBL" id="QBZ53287.1"/>
    </source>
</evidence>
<dbReference type="Proteomes" id="UP000294847">
    <property type="component" value="Chromosome 1"/>
</dbReference>
<dbReference type="AlphaFoldDB" id="A0A4P7MSL4"/>
<sequence>MQEALRIPRLGARTQSNLRAWGDKLRGSASHCNSGGLRADRLTLSPPCRRPCVRIRLGEAYKNS</sequence>
<reference evidence="1 2" key="1">
    <citation type="journal article" date="2019" name="Mol. Biol. Evol.">
        <title>Blast fungal genomes show frequent chromosomal changes, gene gains and losses, and effector gene turnover.</title>
        <authorList>
            <person name="Gomez Luciano L.B."/>
            <person name="Jason Tsai I."/>
            <person name="Chuma I."/>
            <person name="Tosa Y."/>
            <person name="Chen Y.H."/>
            <person name="Li J.Y."/>
            <person name="Li M.Y."/>
            <person name="Jade Lu M.Y."/>
            <person name="Nakayashiki H."/>
            <person name="Li W.H."/>
        </authorList>
    </citation>
    <scope>NUCLEOTIDE SEQUENCE [LARGE SCALE GENOMIC DNA]</scope>
    <source>
        <strain evidence="1">MZ5-1-6</strain>
    </source>
</reference>
<evidence type="ECO:0000313" key="2">
    <source>
        <dbReference type="Proteomes" id="UP000294847"/>
    </source>
</evidence>
<proteinExistence type="predicted"/>
<gene>
    <name evidence="1" type="ORF">PoMZ_08962</name>
</gene>
<protein>
    <submittedName>
        <fullName evidence="1">Uncharacterized protein</fullName>
    </submittedName>
</protein>